<dbReference type="AlphaFoldDB" id="A0AA39N661"/>
<dbReference type="EMBL" id="JAUEPS010000016">
    <property type="protein sequence ID" value="KAK0458750.1"/>
    <property type="molecule type" value="Genomic_DNA"/>
</dbReference>
<reference evidence="1" key="1">
    <citation type="submission" date="2023-06" db="EMBL/GenBank/DDBJ databases">
        <authorList>
            <consortium name="Lawrence Berkeley National Laboratory"/>
            <person name="Ahrendt S."/>
            <person name="Sahu N."/>
            <person name="Indic B."/>
            <person name="Wong-Bajracharya J."/>
            <person name="Merenyi Z."/>
            <person name="Ke H.-M."/>
            <person name="Monk M."/>
            <person name="Kocsube S."/>
            <person name="Drula E."/>
            <person name="Lipzen A."/>
            <person name="Balint B."/>
            <person name="Henrissat B."/>
            <person name="Andreopoulos B."/>
            <person name="Martin F.M."/>
            <person name="Harder C.B."/>
            <person name="Rigling D."/>
            <person name="Ford K.L."/>
            <person name="Foster G.D."/>
            <person name="Pangilinan J."/>
            <person name="Papanicolaou A."/>
            <person name="Barry K."/>
            <person name="LaButti K."/>
            <person name="Viragh M."/>
            <person name="Koriabine M."/>
            <person name="Yan M."/>
            <person name="Riley R."/>
            <person name="Champramary S."/>
            <person name="Plett K.L."/>
            <person name="Tsai I.J."/>
            <person name="Slot J."/>
            <person name="Sipos G."/>
            <person name="Plett J."/>
            <person name="Nagy L.G."/>
            <person name="Grigoriev I.V."/>
        </authorList>
    </citation>
    <scope>NUCLEOTIDE SEQUENCE</scope>
    <source>
        <strain evidence="1">CCBAS 213</strain>
    </source>
</reference>
<comment type="caution">
    <text evidence="1">The sequence shown here is derived from an EMBL/GenBank/DDBJ whole genome shotgun (WGS) entry which is preliminary data.</text>
</comment>
<proteinExistence type="predicted"/>
<sequence length="203" mass="23040">MPCQLTLAKDGDILSKKCSSTSIDAIVPKVYSQSALINMHMIRAYPLTVDSRLALHNTESDCTLLLEHVIYSFSRWWLLPIHGDRDSNWDNTLSFYTSVHHIFLILEHVSIIRHSAVSSCNELCRGAFSKRDRRSSRAYVLHHSSVLHLLPPPQAISILHPEQFGECTMKYVSFRWHILGFPSLANVLSICGNFVDGRRFGCS</sequence>
<dbReference type="Proteomes" id="UP001175211">
    <property type="component" value="Unassembled WGS sequence"/>
</dbReference>
<accession>A0AA39N661</accession>
<keyword evidence="2" id="KW-1185">Reference proteome</keyword>
<dbReference type="RefSeq" id="XP_060331000.1">
    <property type="nucleotide sequence ID" value="XM_060481727.1"/>
</dbReference>
<evidence type="ECO:0000313" key="2">
    <source>
        <dbReference type="Proteomes" id="UP001175211"/>
    </source>
</evidence>
<evidence type="ECO:0000313" key="1">
    <source>
        <dbReference type="EMBL" id="KAK0458750.1"/>
    </source>
</evidence>
<protein>
    <submittedName>
        <fullName evidence="1">Uncharacterized protein</fullName>
    </submittedName>
</protein>
<dbReference type="GeneID" id="85365275"/>
<gene>
    <name evidence="1" type="ORF">EV420DRAFT_330145</name>
</gene>
<organism evidence="1 2">
    <name type="scientific">Armillaria tabescens</name>
    <name type="common">Ringless honey mushroom</name>
    <name type="synonym">Agaricus tabescens</name>
    <dbReference type="NCBI Taxonomy" id="1929756"/>
    <lineage>
        <taxon>Eukaryota</taxon>
        <taxon>Fungi</taxon>
        <taxon>Dikarya</taxon>
        <taxon>Basidiomycota</taxon>
        <taxon>Agaricomycotina</taxon>
        <taxon>Agaricomycetes</taxon>
        <taxon>Agaricomycetidae</taxon>
        <taxon>Agaricales</taxon>
        <taxon>Marasmiineae</taxon>
        <taxon>Physalacriaceae</taxon>
        <taxon>Desarmillaria</taxon>
    </lineage>
</organism>
<name>A0AA39N661_ARMTA</name>